<dbReference type="Proteomes" id="UP000616143">
    <property type="component" value="Unassembled WGS sequence"/>
</dbReference>
<evidence type="ECO:0000313" key="2">
    <source>
        <dbReference type="EMBL" id="GGU00995.1"/>
    </source>
</evidence>
<dbReference type="Proteomes" id="UP000276741">
    <property type="component" value="Chromosome"/>
</dbReference>
<gene>
    <name evidence="2" type="ORF">GCM10007116_17850</name>
    <name evidence="1" type="ORF">HS1genome_1765</name>
</gene>
<reference evidence="2" key="1">
    <citation type="journal article" date="2014" name="Int. J. Syst. Evol. Microbiol.">
        <title>Complete genome sequence of Corynebacterium casei LMG S-19264T (=DSM 44701T), isolated from a smear-ripened cheese.</title>
        <authorList>
            <consortium name="US DOE Joint Genome Institute (JGI-PGF)"/>
            <person name="Walter F."/>
            <person name="Albersmeier A."/>
            <person name="Kalinowski J."/>
            <person name="Ruckert C."/>
        </authorList>
    </citation>
    <scope>NUCLEOTIDE SEQUENCE</scope>
    <source>
        <strain evidence="2">JCM 31740</strain>
    </source>
</reference>
<evidence type="ECO:0000313" key="3">
    <source>
        <dbReference type="Proteomes" id="UP000276741"/>
    </source>
</evidence>
<dbReference type="EMBL" id="BMQS01000018">
    <property type="protein sequence ID" value="GGU00995.1"/>
    <property type="molecule type" value="Genomic_DNA"/>
</dbReference>
<organism evidence="1 3">
    <name type="scientific">Sulfodiicoccus acidiphilus</name>
    <dbReference type="NCBI Taxonomy" id="1670455"/>
    <lineage>
        <taxon>Archaea</taxon>
        <taxon>Thermoproteota</taxon>
        <taxon>Thermoprotei</taxon>
        <taxon>Sulfolobales</taxon>
        <taxon>Sulfolobaceae</taxon>
        <taxon>Sulfodiicoccus</taxon>
    </lineage>
</organism>
<reference evidence="2" key="4">
    <citation type="submission" date="2020-09" db="EMBL/GenBank/DDBJ databases">
        <authorList>
            <person name="Sun Q."/>
            <person name="Ohkuma M."/>
        </authorList>
    </citation>
    <scope>NUCLEOTIDE SEQUENCE</scope>
    <source>
        <strain evidence="2">JCM 31740</strain>
    </source>
</reference>
<dbReference type="KEGG" id="sacd:HS1genome_1765"/>
<name>A0A348B5C4_9CREN</name>
<evidence type="ECO:0000313" key="1">
    <source>
        <dbReference type="EMBL" id="BBD73376.1"/>
    </source>
</evidence>
<protein>
    <submittedName>
        <fullName evidence="1">Uncharacterized protein</fullName>
    </submittedName>
</protein>
<reference evidence="3" key="2">
    <citation type="submission" date="2018-04" db="EMBL/GenBank/DDBJ databases">
        <title>Complete genome sequence of Sulfodiicoccus acidiphilus strain HS-1.</title>
        <authorList>
            <person name="Sakai H.D."/>
            <person name="Kurosawa N."/>
        </authorList>
    </citation>
    <scope>NUCLEOTIDE SEQUENCE [LARGE SCALE GENOMIC DNA]</scope>
    <source>
        <strain evidence="3">HS-1</strain>
    </source>
</reference>
<keyword evidence="3" id="KW-1185">Reference proteome</keyword>
<accession>A0A348B5C4</accession>
<dbReference type="AlphaFoldDB" id="A0A348B5C4"/>
<sequence length="59" mass="6517">MDAVKRLCVFPDLSVVVRDECPPGVLFDLSARWGDALEVDARGKRLAYIYGGVKYEGKA</sequence>
<dbReference type="RefSeq" id="WP_126450533.1">
    <property type="nucleotide sequence ID" value="NZ_AP018553.1"/>
</dbReference>
<reference evidence="1" key="3">
    <citation type="journal article" date="2019" name="BMC Res. Notes">
        <title>Complete genome sequence of the Sulfodiicoccus acidiphilus strain HS-1T, the first crenarchaeon that lacks polB3, isolated from an acidic hot spring in Ohwaku-dani, Hakone, Japan.</title>
        <authorList>
            <person name="Sakai H.D."/>
            <person name="Kurosawa N."/>
        </authorList>
    </citation>
    <scope>NUCLEOTIDE SEQUENCE</scope>
    <source>
        <strain evidence="1">HS-1</strain>
    </source>
</reference>
<dbReference type="EMBL" id="AP018553">
    <property type="protein sequence ID" value="BBD73376.1"/>
    <property type="molecule type" value="Genomic_DNA"/>
</dbReference>
<proteinExistence type="predicted"/>
<dbReference type="GeneID" id="38667246"/>